<name>A0A212L8U8_9BACT</name>
<organism evidence="2">
    <name type="scientific">uncultured Desulfovibrio sp</name>
    <dbReference type="NCBI Taxonomy" id="167968"/>
    <lineage>
        <taxon>Bacteria</taxon>
        <taxon>Pseudomonadati</taxon>
        <taxon>Thermodesulfobacteriota</taxon>
        <taxon>Desulfovibrionia</taxon>
        <taxon>Desulfovibrionales</taxon>
        <taxon>Desulfovibrionaceae</taxon>
        <taxon>Desulfovibrio</taxon>
        <taxon>environmental samples</taxon>
    </lineage>
</organism>
<feature type="transmembrane region" description="Helical" evidence="1">
    <location>
        <begin position="64"/>
        <end position="83"/>
    </location>
</feature>
<sequence>MRISVDNRHRIVLLLFVILDHLVWLYAGHWEQASFAYVVMTECIRIFVGMALVASFFDKKILEPSVNIVLAYCVIMMLLNIFGSTDKVRPSDVPGTMDNIFWFKKDRLVSIDHGFLAVVFYLYFILSTYFFSGKYIDPEIIVKNK</sequence>
<gene>
    <name evidence="2" type="ORF">KL86DES1_21634</name>
</gene>
<reference evidence="2" key="1">
    <citation type="submission" date="2016-08" db="EMBL/GenBank/DDBJ databases">
        <authorList>
            <person name="Seilhamer J.J."/>
        </authorList>
    </citation>
    <scope>NUCLEOTIDE SEQUENCE</scope>
    <source>
        <strain evidence="2">86-1</strain>
    </source>
</reference>
<evidence type="ECO:0000313" key="2">
    <source>
        <dbReference type="EMBL" id="SCM73940.1"/>
    </source>
</evidence>
<keyword evidence="1" id="KW-0812">Transmembrane</keyword>
<proteinExistence type="predicted"/>
<feature type="transmembrane region" description="Helical" evidence="1">
    <location>
        <begin position="113"/>
        <end position="131"/>
    </location>
</feature>
<feature type="transmembrane region" description="Helical" evidence="1">
    <location>
        <begin position="35"/>
        <end position="57"/>
    </location>
</feature>
<accession>A0A212L8U8</accession>
<dbReference type="RefSeq" id="WP_179980931.1">
    <property type="nucleotide sequence ID" value="NZ_LT608333.1"/>
</dbReference>
<dbReference type="EMBL" id="FMJC01000002">
    <property type="protein sequence ID" value="SCM73940.1"/>
    <property type="molecule type" value="Genomic_DNA"/>
</dbReference>
<dbReference type="AlphaFoldDB" id="A0A212L8U8"/>
<feature type="transmembrane region" description="Helical" evidence="1">
    <location>
        <begin position="12"/>
        <end position="29"/>
    </location>
</feature>
<protein>
    <submittedName>
        <fullName evidence="2">Uncharacterized protein</fullName>
    </submittedName>
</protein>
<keyword evidence="1" id="KW-1133">Transmembrane helix</keyword>
<keyword evidence="1" id="KW-0472">Membrane</keyword>
<evidence type="ECO:0000256" key="1">
    <source>
        <dbReference type="SAM" id="Phobius"/>
    </source>
</evidence>